<keyword evidence="3" id="KW-1185">Reference proteome</keyword>
<evidence type="ECO:0000313" key="3">
    <source>
        <dbReference type="Proteomes" id="UP000023152"/>
    </source>
</evidence>
<dbReference type="Proteomes" id="UP000023152">
    <property type="component" value="Unassembled WGS sequence"/>
</dbReference>
<comment type="caution">
    <text evidence="2">The sequence shown here is derived from an EMBL/GenBank/DDBJ whole genome shotgun (WGS) entry which is preliminary data.</text>
</comment>
<sequence length="252" mass="29046">MKSLLVLVVVHVLNELMALLHANKTNASSCSWTSGQTHFHRHGRMNILLILCDILAKHSANYMWKLQTWKYDQCPQVYINVASVSSVQISNSGQMPLENEIIRILQSNFVTSPNQSNSNFIIKTLAKNNFMSTSSLLSTTYKLTFKQAPFRIYLKKNKNNRLLKICKIEDQVWIGGYVFDQLFFAQGGNKQEDNHQHYPQPWQTCFQYHIIQSSETCSKQNFKSKSYFAISSTILYNAAMLSSFTIFFCLKK</sequence>
<gene>
    <name evidence="2" type="ORF">RFI_15912</name>
</gene>
<protein>
    <submittedName>
        <fullName evidence="2">Uncharacterized protein</fullName>
    </submittedName>
</protein>
<reference evidence="2 3" key="1">
    <citation type="journal article" date="2013" name="Curr. Biol.">
        <title>The Genome of the Foraminiferan Reticulomyxa filosa.</title>
        <authorList>
            <person name="Glockner G."/>
            <person name="Hulsmann N."/>
            <person name="Schleicher M."/>
            <person name="Noegel A.A."/>
            <person name="Eichinger L."/>
            <person name="Gallinger C."/>
            <person name="Pawlowski J."/>
            <person name="Sierra R."/>
            <person name="Euteneuer U."/>
            <person name="Pillet L."/>
            <person name="Moustafa A."/>
            <person name="Platzer M."/>
            <person name="Groth M."/>
            <person name="Szafranski K."/>
            <person name="Schliwa M."/>
        </authorList>
    </citation>
    <scope>NUCLEOTIDE SEQUENCE [LARGE SCALE GENOMIC DNA]</scope>
</reference>
<proteinExistence type="predicted"/>
<keyword evidence="1" id="KW-0732">Signal</keyword>
<accession>X6N7K4</accession>
<name>X6N7K4_RETFI</name>
<evidence type="ECO:0000256" key="1">
    <source>
        <dbReference type="SAM" id="SignalP"/>
    </source>
</evidence>
<feature type="chain" id="PRO_5004976271" evidence="1">
    <location>
        <begin position="23"/>
        <end position="252"/>
    </location>
</feature>
<dbReference type="EMBL" id="ASPP01011773">
    <property type="protein sequence ID" value="ETO21292.1"/>
    <property type="molecule type" value="Genomic_DNA"/>
</dbReference>
<dbReference type="AlphaFoldDB" id="X6N7K4"/>
<organism evidence="2 3">
    <name type="scientific">Reticulomyxa filosa</name>
    <dbReference type="NCBI Taxonomy" id="46433"/>
    <lineage>
        <taxon>Eukaryota</taxon>
        <taxon>Sar</taxon>
        <taxon>Rhizaria</taxon>
        <taxon>Retaria</taxon>
        <taxon>Foraminifera</taxon>
        <taxon>Monothalamids</taxon>
        <taxon>Reticulomyxidae</taxon>
        <taxon>Reticulomyxa</taxon>
    </lineage>
</organism>
<feature type="signal peptide" evidence="1">
    <location>
        <begin position="1"/>
        <end position="22"/>
    </location>
</feature>
<evidence type="ECO:0000313" key="2">
    <source>
        <dbReference type="EMBL" id="ETO21292.1"/>
    </source>
</evidence>